<keyword evidence="4 8" id="KW-0418">Kinase</keyword>
<dbReference type="PROSITE" id="PS50109">
    <property type="entry name" value="HIS_KIN"/>
    <property type="match status" value="1"/>
</dbReference>
<dbReference type="Pfam" id="PF00072">
    <property type="entry name" value="Response_reg"/>
    <property type="match status" value="1"/>
</dbReference>
<gene>
    <name evidence="8" type="ORF">dnm_053790</name>
</gene>
<evidence type="ECO:0000259" key="6">
    <source>
        <dbReference type="PROSITE" id="PS50109"/>
    </source>
</evidence>
<dbReference type="RefSeq" id="WP_207677994.1">
    <property type="nucleotide sequence ID" value="NZ_CP061800.1"/>
</dbReference>
<reference evidence="8" key="1">
    <citation type="journal article" date="2021" name="Microb. Physiol.">
        <title>Proteogenomic Insights into the Physiology of Marine, Sulfate-Reducing, Filamentous Desulfonema limicola and Desulfonema magnum.</title>
        <authorList>
            <person name="Schnaars V."/>
            <person name="Wohlbrand L."/>
            <person name="Scheve S."/>
            <person name="Hinrichs C."/>
            <person name="Reinhardt R."/>
            <person name="Rabus R."/>
        </authorList>
    </citation>
    <scope>NUCLEOTIDE SEQUENCE</scope>
    <source>
        <strain evidence="8">4be13</strain>
    </source>
</reference>
<organism evidence="8 9">
    <name type="scientific">Desulfonema magnum</name>
    <dbReference type="NCBI Taxonomy" id="45655"/>
    <lineage>
        <taxon>Bacteria</taxon>
        <taxon>Pseudomonadati</taxon>
        <taxon>Thermodesulfobacteriota</taxon>
        <taxon>Desulfobacteria</taxon>
        <taxon>Desulfobacterales</taxon>
        <taxon>Desulfococcaceae</taxon>
        <taxon>Desulfonema</taxon>
    </lineage>
</organism>
<dbReference type="KEGG" id="dmm:dnm_053790"/>
<evidence type="ECO:0000313" key="9">
    <source>
        <dbReference type="Proteomes" id="UP000663722"/>
    </source>
</evidence>
<dbReference type="PANTHER" id="PTHR43047">
    <property type="entry name" value="TWO-COMPONENT HISTIDINE PROTEIN KINASE"/>
    <property type="match status" value="1"/>
</dbReference>
<dbReference type="Gene3D" id="3.40.50.2300">
    <property type="match status" value="1"/>
</dbReference>
<feature type="modified residue" description="4-aspartylphosphate" evidence="5">
    <location>
        <position position="134"/>
    </location>
</feature>
<dbReference type="InterPro" id="IPR003594">
    <property type="entry name" value="HATPase_dom"/>
</dbReference>
<dbReference type="GO" id="GO:0005886">
    <property type="term" value="C:plasma membrane"/>
    <property type="evidence" value="ECO:0007669"/>
    <property type="project" value="TreeGrafter"/>
</dbReference>
<comment type="catalytic activity">
    <reaction evidence="1">
        <text>ATP + protein L-histidine = ADP + protein N-phospho-L-histidine.</text>
        <dbReference type="EC" id="2.7.13.3"/>
    </reaction>
</comment>
<feature type="domain" description="Response regulatory" evidence="7">
    <location>
        <begin position="85"/>
        <end position="201"/>
    </location>
</feature>
<feature type="domain" description="Histidine kinase" evidence="6">
    <location>
        <begin position="1"/>
        <end position="59"/>
    </location>
</feature>
<keyword evidence="9" id="KW-1185">Reference proteome</keyword>
<evidence type="ECO:0000256" key="2">
    <source>
        <dbReference type="ARBA" id="ARBA00012438"/>
    </source>
</evidence>
<dbReference type="SUPFAM" id="SSF55874">
    <property type="entry name" value="ATPase domain of HSP90 chaperone/DNA topoisomerase II/histidine kinase"/>
    <property type="match status" value="1"/>
</dbReference>
<dbReference type="GO" id="GO:0000155">
    <property type="term" value="F:phosphorelay sensor kinase activity"/>
    <property type="evidence" value="ECO:0007669"/>
    <property type="project" value="TreeGrafter"/>
</dbReference>
<dbReference type="GO" id="GO:0009927">
    <property type="term" value="F:histidine phosphotransfer kinase activity"/>
    <property type="evidence" value="ECO:0007669"/>
    <property type="project" value="TreeGrafter"/>
</dbReference>
<protein>
    <recommendedName>
        <fullName evidence="2">histidine kinase</fullName>
        <ecNumber evidence="2">2.7.13.3</ecNumber>
    </recommendedName>
</protein>
<evidence type="ECO:0000259" key="7">
    <source>
        <dbReference type="PROSITE" id="PS50110"/>
    </source>
</evidence>
<dbReference type="PRINTS" id="PR00344">
    <property type="entry name" value="BCTRLSENSOR"/>
</dbReference>
<proteinExistence type="predicted"/>
<dbReference type="EMBL" id="CP061800">
    <property type="protein sequence ID" value="QTA89329.1"/>
    <property type="molecule type" value="Genomic_DNA"/>
</dbReference>
<dbReference type="InterPro" id="IPR005467">
    <property type="entry name" value="His_kinase_dom"/>
</dbReference>
<sequence length="291" mass="33043">MKEIFLPFHQLGDRLTRSKGTGLGLGISQKLVHAMGSELYVKSKKGQGSVFWFTLDLPETVQNSELLEKTKNITGYVPSDKAVYKILIADDAEKNRLVLKDMLFPLGFEIAEATDGRDALDKLSEFKPDMILMDLIMPVMDGFEAIRQIRQIPDFRKVIIIAVSAVADLPARTKRAEIGCDDFIEKPVNVEKLLKKIKLYLNLNWVYEDETGPREISIRPETEPVIPPPKENIARLLNAAMMGDIDSVRKQAKAIQASDPKFIPFGKKIDEFGKQFQLKKIKKFIKQYMED</sequence>
<evidence type="ECO:0000256" key="3">
    <source>
        <dbReference type="ARBA" id="ARBA00022679"/>
    </source>
</evidence>
<name>A0A975BP79_9BACT</name>
<dbReference type="CDD" id="cd17546">
    <property type="entry name" value="REC_hyHK_CKI1_RcsC-like"/>
    <property type="match status" value="1"/>
</dbReference>
<dbReference type="AlphaFoldDB" id="A0A975BP79"/>
<dbReference type="InterPro" id="IPR036890">
    <property type="entry name" value="HATPase_C_sf"/>
</dbReference>
<keyword evidence="5" id="KW-0597">Phosphoprotein</keyword>
<dbReference type="PANTHER" id="PTHR43047:SF72">
    <property type="entry name" value="OSMOSENSING HISTIDINE PROTEIN KINASE SLN1"/>
    <property type="match status" value="1"/>
</dbReference>
<evidence type="ECO:0000256" key="1">
    <source>
        <dbReference type="ARBA" id="ARBA00000085"/>
    </source>
</evidence>
<evidence type="ECO:0000313" key="8">
    <source>
        <dbReference type="EMBL" id="QTA89329.1"/>
    </source>
</evidence>
<evidence type="ECO:0000256" key="4">
    <source>
        <dbReference type="ARBA" id="ARBA00022777"/>
    </source>
</evidence>
<dbReference type="InterPro" id="IPR001789">
    <property type="entry name" value="Sig_transdc_resp-reg_receiver"/>
</dbReference>
<dbReference type="SUPFAM" id="SSF52172">
    <property type="entry name" value="CheY-like"/>
    <property type="match status" value="1"/>
</dbReference>
<dbReference type="InterPro" id="IPR004358">
    <property type="entry name" value="Sig_transdc_His_kin-like_C"/>
</dbReference>
<dbReference type="PROSITE" id="PS50110">
    <property type="entry name" value="RESPONSE_REGULATORY"/>
    <property type="match status" value="1"/>
</dbReference>
<keyword evidence="3" id="KW-0808">Transferase</keyword>
<dbReference type="InterPro" id="IPR011006">
    <property type="entry name" value="CheY-like_superfamily"/>
</dbReference>
<dbReference type="Proteomes" id="UP000663722">
    <property type="component" value="Chromosome"/>
</dbReference>
<accession>A0A975BP79</accession>
<dbReference type="EC" id="2.7.13.3" evidence="2"/>
<evidence type="ECO:0000256" key="5">
    <source>
        <dbReference type="PROSITE-ProRule" id="PRU00169"/>
    </source>
</evidence>
<dbReference type="Pfam" id="PF02518">
    <property type="entry name" value="HATPase_c"/>
    <property type="match status" value="1"/>
</dbReference>
<dbReference type="Gene3D" id="3.30.565.10">
    <property type="entry name" value="Histidine kinase-like ATPase, C-terminal domain"/>
    <property type="match status" value="1"/>
</dbReference>
<dbReference type="SMART" id="SM00448">
    <property type="entry name" value="REC"/>
    <property type="match status" value="1"/>
</dbReference>